<dbReference type="AlphaFoldDB" id="A0AAV9UQP6"/>
<proteinExistence type="predicted"/>
<sequence>MATINSLPPELQSQILSYLPFQSQILASQASKRWKALLANNQQTRYEQVNHKDIAVRIHKFLIDNRSALVCKIRRGKVKKFLFKYDPTEGTYRKTRSQHYEIDITDSTLLNDPLFLHYPDTAKPEMETYTLDEAMSLPKEEQDLAFRTGRVITEKDTTVEERKPRQEVWPGLPTFSLDITLFCQGAYHPNIVQCSVDPKWTGEPSMSIRTFAERAALLTEEKIKESSKELHTTVMSRNSYNIDFRYLCYPQSHISVTAELYSSYVYAVADKRGWADSESVGFFLGVDPEDTLRYYY</sequence>
<dbReference type="SUPFAM" id="SSF81383">
    <property type="entry name" value="F-box domain"/>
    <property type="match status" value="1"/>
</dbReference>
<reference evidence="2 3" key="1">
    <citation type="submission" date="2019-10" db="EMBL/GenBank/DDBJ databases">
        <authorList>
            <person name="Palmer J.M."/>
        </authorList>
    </citation>
    <scope>NUCLEOTIDE SEQUENCE [LARGE SCALE GENOMIC DNA]</scope>
    <source>
        <strain evidence="2 3">TWF696</strain>
    </source>
</reference>
<protein>
    <recommendedName>
        <fullName evidence="1">F-box domain-containing protein</fullName>
    </recommendedName>
</protein>
<comment type="caution">
    <text evidence="2">The sequence shown here is derived from an EMBL/GenBank/DDBJ whole genome shotgun (WGS) entry which is preliminary data.</text>
</comment>
<dbReference type="EMBL" id="JAVHNQ010000005">
    <property type="protein sequence ID" value="KAK6346684.1"/>
    <property type="molecule type" value="Genomic_DNA"/>
</dbReference>
<dbReference type="InterPro" id="IPR036047">
    <property type="entry name" value="F-box-like_dom_sf"/>
</dbReference>
<name>A0AAV9UQP6_9PEZI</name>
<dbReference type="Pfam" id="PF12937">
    <property type="entry name" value="F-box-like"/>
    <property type="match status" value="1"/>
</dbReference>
<evidence type="ECO:0000313" key="3">
    <source>
        <dbReference type="Proteomes" id="UP001375240"/>
    </source>
</evidence>
<organism evidence="2 3">
    <name type="scientific">Orbilia brochopaga</name>
    <dbReference type="NCBI Taxonomy" id="3140254"/>
    <lineage>
        <taxon>Eukaryota</taxon>
        <taxon>Fungi</taxon>
        <taxon>Dikarya</taxon>
        <taxon>Ascomycota</taxon>
        <taxon>Pezizomycotina</taxon>
        <taxon>Orbiliomycetes</taxon>
        <taxon>Orbiliales</taxon>
        <taxon>Orbiliaceae</taxon>
        <taxon>Orbilia</taxon>
    </lineage>
</organism>
<dbReference type="Proteomes" id="UP001375240">
    <property type="component" value="Unassembled WGS sequence"/>
</dbReference>
<dbReference type="InterPro" id="IPR001810">
    <property type="entry name" value="F-box_dom"/>
</dbReference>
<accession>A0AAV9UQP6</accession>
<evidence type="ECO:0000313" key="2">
    <source>
        <dbReference type="EMBL" id="KAK6346684.1"/>
    </source>
</evidence>
<keyword evidence="3" id="KW-1185">Reference proteome</keyword>
<feature type="domain" description="F-box" evidence="1">
    <location>
        <begin position="1"/>
        <end position="49"/>
    </location>
</feature>
<evidence type="ECO:0000259" key="1">
    <source>
        <dbReference type="PROSITE" id="PS50181"/>
    </source>
</evidence>
<dbReference type="PROSITE" id="PS50181">
    <property type="entry name" value="FBOX"/>
    <property type="match status" value="1"/>
</dbReference>
<dbReference type="Gene3D" id="1.20.1280.50">
    <property type="match status" value="1"/>
</dbReference>
<gene>
    <name evidence="2" type="ORF">TWF696_006802</name>
</gene>